<feature type="compositionally biased region" description="Basic and acidic residues" evidence="3">
    <location>
        <begin position="247"/>
        <end position="258"/>
    </location>
</feature>
<proteinExistence type="inferred from homology"/>
<evidence type="ECO:0000256" key="1">
    <source>
        <dbReference type="ARBA" id="ARBA00008846"/>
    </source>
</evidence>
<evidence type="ECO:0000256" key="4">
    <source>
        <dbReference type="SAM" id="Phobius"/>
    </source>
</evidence>
<evidence type="ECO:0000313" key="6">
    <source>
        <dbReference type="WBParaSite" id="TCONS_00009958.p1"/>
    </source>
</evidence>
<dbReference type="Proteomes" id="UP000035681">
    <property type="component" value="Unplaced"/>
</dbReference>
<feature type="region of interest" description="Disordered" evidence="3">
    <location>
        <begin position="247"/>
        <end position="266"/>
    </location>
</feature>
<dbReference type="PANTHER" id="PTHR45775:SF11">
    <property type="entry name" value="GTP-BINDING PROTEIN GEM"/>
    <property type="match status" value="1"/>
</dbReference>
<dbReference type="PROSITE" id="PS51421">
    <property type="entry name" value="RAS"/>
    <property type="match status" value="1"/>
</dbReference>
<dbReference type="PANTHER" id="PTHR45775">
    <property type="entry name" value="RAD, GEM/KIR FAMILY MEMBER 2, ISOFORM C"/>
    <property type="match status" value="1"/>
</dbReference>
<dbReference type="SMART" id="SM00175">
    <property type="entry name" value="RAB"/>
    <property type="match status" value="1"/>
</dbReference>
<dbReference type="InterPro" id="IPR027417">
    <property type="entry name" value="P-loop_NTPase"/>
</dbReference>
<protein>
    <submittedName>
        <fullName evidence="6">Uncharacterized protein</fullName>
    </submittedName>
</protein>
<feature type="region of interest" description="Disordered" evidence="3">
    <location>
        <begin position="321"/>
        <end position="382"/>
    </location>
</feature>
<keyword evidence="4" id="KW-0812">Transmembrane</keyword>
<comment type="similarity">
    <text evidence="1">Belongs to the small GTPase superfamily. RGK family.</text>
</comment>
<dbReference type="AlphaFoldDB" id="A0AAF5DC26"/>
<dbReference type="GO" id="GO:0005886">
    <property type="term" value="C:plasma membrane"/>
    <property type="evidence" value="ECO:0007669"/>
    <property type="project" value="TreeGrafter"/>
</dbReference>
<accession>A0AAF5DC26</accession>
<feature type="compositionally biased region" description="Polar residues" evidence="3">
    <location>
        <begin position="17"/>
        <end position="28"/>
    </location>
</feature>
<evidence type="ECO:0000256" key="3">
    <source>
        <dbReference type="SAM" id="MobiDB-lite"/>
    </source>
</evidence>
<name>A0AAF5DC26_STRER</name>
<dbReference type="InterPro" id="IPR001806">
    <property type="entry name" value="Small_GTPase"/>
</dbReference>
<dbReference type="Gene3D" id="3.40.50.300">
    <property type="entry name" value="P-loop containing nucleotide triphosphate hydrolases"/>
    <property type="match status" value="1"/>
</dbReference>
<dbReference type="WBParaSite" id="TCONS_00009958.p1">
    <property type="protein sequence ID" value="TCONS_00009958.p1"/>
    <property type="gene ID" value="XLOC_007666"/>
</dbReference>
<dbReference type="GO" id="GO:0005525">
    <property type="term" value="F:GTP binding"/>
    <property type="evidence" value="ECO:0007669"/>
    <property type="project" value="InterPro"/>
</dbReference>
<reference evidence="6" key="1">
    <citation type="submission" date="2024-02" db="UniProtKB">
        <authorList>
            <consortium name="WormBaseParasite"/>
        </authorList>
    </citation>
    <scope>IDENTIFICATION</scope>
</reference>
<keyword evidence="5" id="KW-1185">Reference proteome</keyword>
<dbReference type="SMART" id="SM00173">
    <property type="entry name" value="RAS"/>
    <property type="match status" value="1"/>
</dbReference>
<keyword evidence="4" id="KW-0472">Membrane</keyword>
<evidence type="ECO:0000313" key="5">
    <source>
        <dbReference type="Proteomes" id="UP000035681"/>
    </source>
</evidence>
<dbReference type="SUPFAM" id="SSF52540">
    <property type="entry name" value="P-loop containing nucleoside triphosphate hydrolases"/>
    <property type="match status" value="1"/>
</dbReference>
<dbReference type="GO" id="GO:0003924">
    <property type="term" value="F:GTPase activity"/>
    <property type="evidence" value="ECO:0007669"/>
    <property type="project" value="InterPro"/>
</dbReference>
<keyword evidence="4" id="KW-1133">Transmembrane helix</keyword>
<feature type="compositionally biased region" description="Low complexity" evidence="3">
    <location>
        <begin position="29"/>
        <end position="38"/>
    </location>
</feature>
<dbReference type="Pfam" id="PF00071">
    <property type="entry name" value="Ras"/>
    <property type="match status" value="1"/>
</dbReference>
<organism evidence="5 6">
    <name type="scientific">Strongyloides stercoralis</name>
    <name type="common">Threadworm</name>
    <dbReference type="NCBI Taxonomy" id="6248"/>
    <lineage>
        <taxon>Eukaryota</taxon>
        <taxon>Metazoa</taxon>
        <taxon>Ecdysozoa</taxon>
        <taxon>Nematoda</taxon>
        <taxon>Chromadorea</taxon>
        <taxon>Rhabditida</taxon>
        <taxon>Tylenchina</taxon>
        <taxon>Panagrolaimomorpha</taxon>
        <taxon>Strongyloidoidea</taxon>
        <taxon>Strongyloididae</taxon>
        <taxon>Strongyloides</taxon>
    </lineage>
</organism>
<feature type="transmembrane region" description="Helical" evidence="4">
    <location>
        <begin position="101"/>
        <end position="123"/>
    </location>
</feature>
<keyword evidence="2" id="KW-0597">Phosphoprotein</keyword>
<feature type="compositionally biased region" description="Polar residues" evidence="3">
    <location>
        <begin position="351"/>
        <end position="382"/>
    </location>
</feature>
<evidence type="ECO:0000256" key="2">
    <source>
        <dbReference type="ARBA" id="ARBA00022553"/>
    </source>
</evidence>
<dbReference type="GO" id="GO:0005246">
    <property type="term" value="F:calcium channel regulator activity"/>
    <property type="evidence" value="ECO:0007669"/>
    <property type="project" value="TreeGrafter"/>
</dbReference>
<dbReference type="PRINTS" id="PR00449">
    <property type="entry name" value="RASTRNSFRMNG"/>
</dbReference>
<dbReference type="PROSITE" id="PS51419">
    <property type="entry name" value="RAB"/>
    <property type="match status" value="1"/>
</dbReference>
<feature type="region of interest" description="Disordered" evidence="3">
    <location>
        <begin position="1"/>
        <end position="38"/>
    </location>
</feature>
<sequence>MSRNSSSCKSRRRHRQLPQTPGSIESDGSSLSPYPSPRLSPSAFNNNRPFDYNALVTPVLRSRNSHANSQSYFFKQDKVLIGMCNIYTLYPLKRVKDFQNIYFEITYAVVRFLIVYYFSLYFVDCYDFINDINHTYNNEGSHAIKSIYEEITHNIKMCFQAYKNKKLRNDVIEANFMKATFYNLKDNMNTVSLFTISLILFWSEKKENPNSPFFDEKSNEMSQGQPLRSQSFRHRHRPLMEVRKNIHDDSINNGERRKSTPNISRRYSLQKGRIDLVRTDVWAQPKGRSEVEERFLQLPDSEDYTRVRQFKIDAKGAVVSRGDSFRRKKNKNENSPSPFETESSRGEGNDSRSGSIGSTESTKLIQSDPLTNSNTSELTSQMPSTSVQSYKICIVGSVDTGKSSLISQFITSEYRNTFVCETEYVDNHVSVCIDGHECELIFYEDNLQDEEIWKKESYHAYVLLYGIDSKSSFRKAVNAIDDIRMINKNVPIILTGNKADLERKRHVNSSAVNTITLQYNIPHFEISVALNHDVDDLLVAIIAEIRESRDCYGNLKIKKDNNENTFGEVDSKESDDFKAAIRRFSQRKKKQMGHVGIVESQTPKCSSFSPVGLIERFRQWRKGSA</sequence>
<dbReference type="InterPro" id="IPR051641">
    <property type="entry name" value="RGK_GTP-binding_reg"/>
</dbReference>